<evidence type="ECO:0000256" key="11">
    <source>
        <dbReference type="ARBA" id="ARBA00029766"/>
    </source>
</evidence>
<organism evidence="14 15">
    <name type="scientific">Sphingobium quisquiliarum P25</name>
    <dbReference type="NCBI Taxonomy" id="1329909"/>
    <lineage>
        <taxon>Bacteria</taxon>
        <taxon>Pseudomonadati</taxon>
        <taxon>Pseudomonadota</taxon>
        <taxon>Alphaproteobacteria</taxon>
        <taxon>Sphingomonadales</taxon>
        <taxon>Sphingomonadaceae</taxon>
        <taxon>Sphingobium</taxon>
    </lineage>
</organism>
<accession>T0GHQ8</accession>
<dbReference type="AlphaFoldDB" id="T0GHQ8"/>
<evidence type="ECO:0000256" key="9">
    <source>
        <dbReference type="ARBA" id="ARBA00022909"/>
    </source>
</evidence>
<comment type="similarity">
    <text evidence="2">Belongs to the HPPK family.</text>
</comment>
<evidence type="ECO:0000256" key="10">
    <source>
        <dbReference type="ARBA" id="ARBA00029409"/>
    </source>
</evidence>
<evidence type="ECO:0000256" key="4">
    <source>
        <dbReference type="ARBA" id="ARBA00016218"/>
    </source>
</evidence>
<dbReference type="NCBIfam" id="TIGR01498">
    <property type="entry name" value="folK"/>
    <property type="match status" value="1"/>
</dbReference>
<dbReference type="Pfam" id="PF01288">
    <property type="entry name" value="HPPK"/>
    <property type="match status" value="1"/>
</dbReference>
<evidence type="ECO:0000313" key="14">
    <source>
        <dbReference type="EMBL" id="EQB00227.1"/>
    </source>
</evidence>
<dbReference type="PANTHER" id="PTHR43071:SF1">
    <property type="entry name" value="2-AMINO-4-HYDROXY-6-HYDROXYMETHYLDIHYDROPTERIDINE PYROPHOSPHOKINASE"/>
    <property type="match status" value="1"/>
</dbReference>
<reference evidence="14 15" key="1">
    <citation type="journal article" date="2013" name="Genome Announc.">
        <title>Draft Genome Sequence of Sphingobium quisquiliarum Strain P25T, a Novel Hexachlorocyclohexane (HCH)-Degrading Bacterium Isolated from an HCH Dumpsite.</title>
        <authorList>
            <person name="Kumar Singh A."/>
            <person name="Sangwan N."/>
            <person name="Sharma A."/>
            <person name="Gupta V."/>
            <person name="Khurana J.P."/>
            <person name="Lal R."/>
        </authorList>
    </citation>
    <scope>NUCLEOTIDE SEQUENCE [LARGE SCALE GENOMIC DNA]</scope>
    <source>
        <strain evidence="14 15">P25</strain>
    </source>
</reference>
<dbReference type="InterPro" id="IPR000550">
    <property type="entry name" value="Hppk"/>
</dbReference>
<comment type="function">
    <text evidence="10">Catalyzes the transfer of pyrophosphate from adenosine triphosphate (ATP) to 6-hydroxymethyl-7,8-dihydropterin, an enzymatic step in folate biosynthesis pathway.</text>
</comment>
<name>T0GHQ8_9SPHN</name>
<dbReference type="RefSeq" id="WP_021239710.1">
    <property type="nucleotide sequence ID" value="NZ_ATHO01000159.1"/>
</dbReference>
<keyword evidence="9" id="KW-0289">Folate biosynthesis</keyword>
<dbReference type="Gene3D" id="3.30.70.560">
    <property type="entry name" value="7,8-Dihydro-6-hydroxymethylpterin-pyrophosphokinase HPPK"/>
    <property type="match status" value="1"/>
</dbReference>
<sequence>MSAAPALHLYALALGSNRALSARRTPARLLHEAAARIGELGQVRAMAPVMPTRPLGPSARQFANSALIVESRLTPGEMLLALQRIETQLGRRRHRRWGARSMDIDIILWSGGQWKSRSLLIPHPAFRQRAFVLGPLSQIAPAWRDPLSGRSVRHIEARLGKASPIERPRG</sequence>
<dbReference type="Proteomes" id="UP000015525">
    <property type="component" value="Unassembled WGS sequence"/>
</dbReference>
<evidence type="ECO:0000256" key="12">
    <source>
        <dbReference type="ARBA" id="ARBA00033413"/>
    </source>
</evidence>
<dbReference type="InterPro" id="IPR035907">
    <property type="entry name" value="Hppk_sf"/>
</dbReference>
<dbReference type="UniPathway" id="UPA00077">
    <property type="reaction ID" value="UER00155"/>
</dbReference>
<feature type="domain" description="7,8-dihydro-6-hydroxymethylpterin-pyrophosphokinase" evidence="13">
    <location>
        <begin position="96"/>
        <end position="107"/>
    </location>
</feature>
<evidence type="ECO:0000256" key="5">
    <source>
        <dbReference type="ARBA" id="ARBA00022679"/>
    </source>
</evidence>
<dbReference type="SUPFAM" id="SSF55083">
    <property type="entry name" value="6-hydroxymethyl-7,8-dihydropterin pyrophosphokinase, HPPK"/>
    <property type="match status" value="1"/>
</dbReference>
<dbReference type="GO" id="GO:0046656">
    <property type="term" value="P:folic acid biosynthetic process"/>
    <property type="evidence" value="ECO:0007669"/>
    <property type="project" value="UniProtKB-KW"/>
</dbReference>
<evidence type="ECO:0000256" key="2">
    <source>
        <dbReference type="ARBA" id="ARBA00005810"/>
    </source>
</evidence>
<keyword evidence="8" id="KW-0067">ATP-binding</keyword>
<dbReference type="PROSITE" id="PS00794">
    <property type="entry name" value="HPPK"/>
    <property type="match status" value="1"/>
</dbReference>
<dbReference type="GO" id="GO:0046654">
    <property type="term" value="P:tetrahydrofolate biosynthetic process"/>
    <property type="evidence" value="ECO:0007669"/>
    <property type="project" value="UniProtKB-UniPathway"/>
</dbReference>
<comment type="caution">
    <text evidence="14">The sequence shown here is derived from an EMBL/GenBank/DDBJ whole genome shotgun (WGS) entry which is preliminary data.</text>
</comment>
<keyword evidence="5" id="KW-0808">Transferase</keyword>
<evidence type="ECO:0000259" key="13">
    <source>
        <dbReference type="PROSITE" id="PS00794"/>
    </source>
</evidence>
<dbReference type="EC" id="2.7.6.3" evidence="3"/>
<comment type="pathway">
    <text evidence="1">Cofactor biosynthesis; tetrahydrofolate biosynthesis; 2-amino-4-hydroxy-6-hydroxymethyl-7,8-dihydropteridine diphosphate from 7,8-dihydroneopterin triphosphate: step 4/4.</text>
</comment>
<evidence type="ECO:0000256" key="7">
    <source>
        <dbReference type="ARBA" id="ARBA00022777"/>
    </source>
</evidence>
<gene>
    <name evidence="14" type="ORF">L288_18485</name>
</gene>
<keyword evidence="6" id="KW-0547">Nucleotide-binding</keyword>
<evidence type="ECO:0000256" key="8">
    <source>
        <dbReference type="ARBA" id="ARBA00022840"/>
    </source>
</evidence>
<dbReference type="EMBL" id="ATHO01000159">
    <property type="protein sequence ID" value="EQB00227.1"/>
    <property type="molecule type" value="Genomic_DNA"/>
</dbReference>
<evidence type="ECO:0000256" key="1">
    <source>
        <dbReference type="ARBA" id="ARBA00005051"/>
    </source>
</evidence>
<evidence type="ECO:0000313" key="15">
    <source>
        <dbReference type="Proteomes" id="UP000015525"/>
    </source>
</evidence>
<evidence type="ECO:0000256" key="3">
    <source>
        <dbReference type="ARBA" id="ARBA00013253"/>
    </source>
</evidence>
<dbReference type="GO" id="GO:0003848">
    <property type="term" value="F:2-amino-4-hydroxy-6-hydroxymethyldihydropteridine diphosphokinase activity"/>
    <property type="evidence" value="ECO:0007669"/>
    <property type="project" value="UniProtKB-EC"/>
</dbReference>
<protein>
    <recommendedName>
        <fullName evidence="4">2-amino-4-hydroxy-6-hydroxymethyldihydropteridine pyrophosphokinase</fullName>
        <ecNumber evidence="3">2.7.6.3</ecNumber>
    </recommendedName>
    <alternativeName>
        <fullName evidence="11">6-hydroxymethyl-7,8-dihydropterin pyrophosphokinase</fullName>
    </alternativeName>
    <alternativeName>
        <fullName evidence="12">7,8-dihydro-6-hydroxymethylpterin-pyrophosphokinase</fullName>
    </alternativeName>
</protein>
<keyword evidence="15" id="KW-1185">Reference proteome</keyword>
<dbReference type="PATRIC" id="fig|1329909.3.peg.3557"/>
<keyword evidence="7" id="KW-0418">Kinase</keyword>
<dbReference type="GO" id="GO:0016301">
    <property type="term" value="F:kinase activity"/>
    <property type="evidence" value="ECO:0007669"/>
    <property type="project" value="UniProtKB-KW"/>
</dbReference>
<evidence type="ECO:0000256" key="6">
    <source>
        <dbReference type="ARBA" id="ARBA00022741"/>
    </source>
</evidence>
<dbReference type="PANTHER" id="PTHR43071">
    <property type="entry name" value="2-AMINO-4-HYDROXY-6-HYDROXYMETHYLDIHYDROPTERIDINE PYROPHOSPHOKINASE"/>
    <property type="match status" value="1"/>
</dbReference>
<proteinExistence type="inferred from homology"/>
<dbReference type="CDD" id="cd00483">
    <property type="entry name" value="HPPK"/>
    <property type="match status" value="1"/>
</dbReference>
<dbReference type="GO" id="GO:0005524">
    <property type="term" value="F:ATP binding"/>
    <property type="evidence" value="ECO:0007669"/>
    <property type="project" value="UniProtKB-KW"/>
</dbReference>